<organism evidence="3">
    <name type="scientific">Pseudomonas putida</name>
    <name type="common">Arthrobacter siderocapsulatus</name>
    <dbReference type="NCBI Taxonomy" id="303"/>
    <lineage>
        <taxon>Bacteria</taxon>
        <taxon>Pseudomonadati</taxon>
        <taxon>Pseudomonadota</taxon>
        <taxon>Gammaproteobacteria</taxon>
        <taxon>Pseudomonadales</taxon>
        <taxon>Pseudomonadaceae</taxon>
        <taxon>Pseudomonas</taxon>
    </lineage>
</organism>
<protein>
    <recommendedName>
        <fullName evidence="2">YagK/YfjJ C-terminal domain-containing protein</fullName>
    </recommendedName>
</protein>
<name>A0A1B2F9S2_PSEPU</name>
<evidence type="ECO:0000313" key="3">
    <source>
        <dbReference type="EMBL" id="ANY88895.1"/>
    </source>
</evidence>
<evidence type="ECO:0000256" key="1">
    <source>
        <dbReference type="SAM" id="Coils"/>
    </source>
</evidence>
<accession>A0A1B2F9S2</accession>
<dbReference type="InterPro" id="IPR057271">
    <property type="entry name" value="YagK_YfjJ_C"/>
</dbReference>
<dbReference type="AlphaFoldDB" id="A0A1B2F9S2"/>
<keyword evidence="1" id="KW-0175">Coiled coil</keyword>
<evidence type="ECO:0000259" key="2">
    <source>
        <dbReference type="Pfam" id="PF11726"/>
    </source>
</evidence>
<proteinExistence type="predicted"/>
<gene>
    <name evidence="3" type="ORF">IEC33019_3368</name>
</gene>
<feature type="domain" description="YagK/YfjJ C-terminal" evidence="2">
    <location>
        <begin position="41"/>
        <end position="188"/>
    </location>
</feature>
<dbReference type="EMBL" id="CP016634">
    <property type="protein sequence ID" value="ANY88895.1"/>
    <property type="molecule type" value="Genomic_DNA"/>
</dbReference>
<reference evidence="3" key="1">
    <citation type="submission" date="2016-07" db="EMBL/GenBank/DDBJ databases">
        <title>New class B carbapenemase carried by novel plasmid in Pseudomonas putida enviromental strain in eastern Amazonia.</title>
        <authorList>
            <person name="Souza C.O."/>
            <person name="Lima K.V."/>
            <person name="Brasiliense D.M."/>
            <person name="Perez-Chaparro P.J."/>
            <person name="Mamizuka E.M."/>
            <person name="Lima M.O."/>
            <person name="Lima L.N."/>
            <person name="McCulloch J.A."/>
        </authorList>
    </citation>
    <scope>NUCLEOTIDE SEQUENCE [LARGE SCALE GENOMIC DNA]</scope>
    <source>
        <strain evidence="3">IEC33019</strain>
    </source>
</reference>
<sequence length="400" mass="45008">MTITSAGLFRGLPIRASVKRNKKSYVEILARIHDQLFSLMTHHSRITVIRVDLRFPDGPRLGHKKEGQLLSAYIEAVKIRLGSLSVCRVGKVIHGAAREIGPKKGKPHCHVFFGFNSKKRDLGEINGAGHTGLWQFIDQAWIKLTGGTTHIVPKVHRFDWFDVDRLGDCFKHLSYLAKVESKNYGTGESYKRFTASRLKPKADMVVSCSCRNLRGDSSRCRACFFQANHRSLATAGVELDIVKNSVDGLEELDALCSGLESEAQEFDELIKLIEMDEIDPIEELDALCSGLESEAQEFDELIKSIEMDEINPIEELNALCSELESEAQEFDEFIKSIEMDEINPIEELNALCSELESEAQEFDEFIKSIEMDEINPIEELDALCSGPGQGIWSVEVYPRH</sequence>
<feature type="coiled-coil region" evidence="1">
    <location>
        <begin position="249"/>
        <end position="365"/>
    </location>
</feature>
<dbReference type="Pfam" id="PF11726">
    <property type="entry name" value="YagK_YfjJ_C"/>
    <property type="match status" value="1"/>
</dbReference>
<dbReference type="RefSeq" id="WP_099593787.1">
    <property type="nucleotide sequence ID" value="NZ_CP016634.1"/>
</dbReference>